<dbReference type="AlphaFoldDB" id="A0A5M6C4C5"/>
<dbReference type="OrthoDB" id="771136at2759"/>
<dbReference type="SUPFAM" id="SSF50630">
    <property type="entry name" value="Acid proteases"/>
    <property type="match status" value="1"/>
</dbReference>
<feature type="region of interest" description="Disordered" evidence="2">
    <location>
        <begin position="694"/>
        <end position="719"/>
    </location>
</feature>
<evidence type="ECO:0000256" key="3">
    <source>
        <dbReference type="SAM" id="Phobius"/>
    </source>
</evidence>
<dbReference type="EMBL" id="CP144057">
    <property type="protein sequence ID" value="WWD19810.1"/>
    <property type="molecule type" value="Genomic_DNA"/>
</dbReference>
<dbReference type="PRINTS" id="PR00792">
    <property type="entry name" value="PEPSIN"/>
</dbReference>
<dbReference type="Proteomes" id="UP000322225">
    <property type="component" value="Chromosome 7"/>
</dbReference>
<feature type="region of interest" description="Disordered" evidence="2">
    <location>
        <begin position="258"/>
        <end position="283"/>
    </location>
</feature>
<feature type="compositionally biased region" description="Low complexity" evidence="2">
    <location>
        <begin position="602"/>
        <end position="621"/>
    </location>
</feature>
<dbReference type="GeneID" id="43588119"/>
<accession>A0A5M6C4C5</accession>
<feature type="compositionally biased region" description="Basic residues" evidence="2">
    <location>
        <begin position="60"/>
        <end position="76"/>
    </location>
</feature>
<evidence type="ECO:0000256" key="4">
    <source>
        <dbReference type="SAM" id="SignalP"/>
    </source>
</evidence>
<gene>
    <name evidence="5" type="ORF">CI109_104274</name>
</gene>
<name>A0A5M6C4C5_9TREE</name>
<dbReference type="GO" id="GO:0006508">
    <property type="term" value="P:proteolysis"/>
    <property type="evidence" value="ECO:0007669"/>
    <property type="project" value="InterPro"/>
</dbReference>
<feature type="region of interest" description="Disordered" evidence="2">
    <location>
        <begin position="392"/>
        <end position="435"/>
    </location>
</feature>
<dbReference type="Pfam" id="PF00026">
    <property type="entry name" value="Asp"/>
    <property type="match status" value="2"/>
</dbReference>
<dbReference type="FunFam" id="2.40.70.10:FF:000135">
    <property type="entry name" value="Peptidase, putative"/>
    <property type="match status" value="1"/>
</dbReference>
<dbReference type="PANTHER" id="PTHR47966">
    <property type="entry name" value="BETA-SITE APP-CLEAVING ENZYME, ISOFORM A-RELATED"/>
    <property type="match status" value="1"/>
</dbReference>
<sequence length="747" mass="76820">MVTAAYFVTILSLLPFSLSHSVQLPAPNPALAVQPAHVRPLLSPPFARDSNSDQREGLRRKATKGRRARAPRKRSVQSRIPLVDVGGVELDLVQRGSETGLQRRGTGNGTVLSLGTSLNTFVVPITIGSPPTTYPLQLDLASSDLLLASTLCTSSTCPASLGTSTNPYYDVSRKSNGLVEVNANQTRWNSSYADATVASGFVIREVVTLGETVVEGQVMGLINSTNLTLSEQKISGILGLGFPRLSALSHFLLPETATPTSNTTTTSAGASSTPSPSTSATSPYLPPLLENLVRTPHLPYPVFGLALAPPPNNSSSTSTATSSSASPSSSSRYHMRTGSLTLGGVSSLYVSNDTNSGRTINDIEWHDVVPFGRALSNGNDSTGVVASTATASNAGVSDSASASSQPSASASANGDGDGGSRKKRSDPSNLDALPTSIDELGGEEYLFWTLNLGNVTMNGTNVGIRSSYADIGLGSVALLDAGFTGLAGPQQDVVKLFGLVPDARQVKEGQWAVPCNTKMTMGFSFGGRYVQLLPSDWMYAQVASSSFCLAWPIAQASAGDGIDWQLGTPFLKNVYSVFSYGINGEQAPLVGFLPLENRSPVTPGNNTSTNATTTAGPNSPTPTTIAPLSLTTTIQTVLPNAVLANPTYATPSYVYSATPTLLREGVLQYEGLANSTEYSVGEVPILSAEMSATTSVPGQVGGSGSVSGGGGDSQGGGSSSGAGLRVSGVAAAAGAVVGGVVVVLALL</sequence>
<feature type="chain" id="PRO_5043557117" evidence="4">
    <location>
        <begin position="20"/>
        <end position="747"/>
    </location>
</feature>
<dbReference type="CDD" id="cd05471">
    <property type="entry name" value="pepsin_like"/>
    <property type="match status" value="1"/>
</dbReference>
<keyword evidence="3" id="KW-1133">Transmembrane helix</keyword>
<keyword evidence="6" id="KW-1185">Reference proteome</keyword>
<feature type="compositionally biased region" description="Low complexity" evidence="2">
    <location>
        <begin position="313"/>
        <end position="331"/>
    </location>
</feature>
<dbReference type="InterPro" id="IPR033121">
    <property type="entry name" value="PEPTIDASE_A1"/>
</dbReference>
<feature type="region of interest" description="Disordered" evidence="2">
    <location>
        <begin position="600"/>
        <end position="621"/>
    </location>
</feature>
<dbReference type="KEGG" id="ksn:43588119"/>
<dbReference type="PANTHER" id="PTHR47966:SF74">
    <property type="entry name" value="AGR407CP"/>
    <property type="match status" value="1"/>
</dbReference>
<keyword evidence="3" id="KW-0812">Transmembrane</keyword>
<organism evidence="5 6">
    <name type="scientific">Kwoniella shandongensis</name>
    <dbReference type="NCBI Taxonomy" id="1734106"/>
    <lineage>
        <taxon>Eukaryota</taxon>
        <taxon>Fungi</taxon>
        <taxon>Dikarya</taxon>
        <taxon>Basidiomycota</taxon>
        <taxon>Agaricomycotina</taxon>
        <taxon>Tremellomycetes</taxon>
        <taxon>Tremellales</taxon>
        <taxon>Cryptococcaceae</taxon>
        <taxon>Kwoniella</taxon>
    </lineage>
</organism>
<dbReference type="GO" id="GO:0004190">
    <property type="term" value="F:aspartic-type endopeptidase activity"/>
    <property type="evidence" value="ECO:0007669"/>
    <property type="project" value="InterPro"/>
</dbReference>
<dbReference type="InterPro" id="IPR034164">
    <property type="entry name" value="Pepsin-like_dom"/>
</dbReference>
<feature type="signal peptide" evidence="4">
    <location>
        <begin position="1"/>
        <end position="19"/>
    </location>
</feature>
<evidence type="ECO:0000313" key="6">
    <source>
        <dbReference type="Proteomes" id="UP000322225"/>
    </source>
</evidence>
<proteinExistence type="inferred from homology"/>
<dbReference type="InterPro" id="IPR021109">
    <property type="entry name" value="Peptidase_aspartic_dom_sf"/>
</dbReference>
<keyword evidence="4" id="KW-0732">Signal</keyword>
<reference evidence="5" key="1">
    <citation type="submission" date="2017-08" db="EMBL/GenBank/DDBJ databases">
        <authorList>
            <person name="Cuomo C."/>
            <person name="Billmyre B."/>
            <person name="Heitman J."/>
        </authorList>
    </citation>
    <scope>NUCLEOTIDE SEQUENCE</scope>
    <source>
        <strain evidence="5">CBS 12478</strain>
    </source>
</reference>
<feature type="compositionally biased region" description="Basic and acidic residues" evidence="2">
    <location>
        <begin position="50"/>
        <end position="59"/>
    </location>
</feature>
<feature type="compositionally biased region" description="Gly residues" evidence="2">
    <location>
        <begin position="699"/>
        <end position="719"/>
    </location>
</feature>
<evidence type="ECO:0000313" key="5">
    <source>
        <dbReference type="EMBL" id="WWD19810.1"/>
    </source>
</evidence>
<evidence type="ECO:0000256" key="2">
    <source>
        <dbReference type="SAM" id="MobiDB-lite"/>
    </source>
</evidence>
<dbReference type="InterPro" id="IPR001461">
    <property type="entry name" value="Aspartic_peptidase_A1"/>
</dbReference>
<evidence type="ECO:0000256" key="1">
    <source>
        <dbReference type="ARBA" id="ARBA00007447"/>
    </source>
</evidence>
<feature type="compositionally biased region" description="Low complexity" evidence="2">
    <location>
        <begin position="392"/>
        <end position="414"/>
    </location>
</feature>
<comment type="similarity">
    <text evidence="1">Belongs to the peptidase A1 family.</text>
</comment>
<reference evidence="5" key="2">
    <citation type="submission" date="2024-01" db="EMBL/GenBank/DDBJ databases">
        <title>Comparative genomics of Cryptococcus and Kwoniella reveals pathogenesis evolution and contrasting modes of karyotype evolution via chromosome fusion or intercentromeric recombination.</title>
        <authorList>
            <person name="Coelho M.A."/>
            <person name="David-Palma M."/>
            <person name="Shea T."/>
            <person name="Bowers K."/>
            <person name="McGinley-Smith S."/>
            <person name="Mohammad A.W."/>
            <person name="Gnirke A."/>
            <person name="Yurkov A.M."/>
            <person name="Nowrousian M."/>
            <person name="Sun S."/>
            <person name="Cuomo C.A."/>
            <person name="Heitman J."/>
        </authorList>
    </citation>
    <scope>NUCLEOTIDE SEQUENCE</scope>
    <source>
        <strain evidence="5">CBS 12478</strain>
    </source>
</reference>
<dbReference type="PROSITE" id="PS51767">
    <property type="entry name" value="PEPTIDASE_A1"/>
    <property type="match status" value="1"/>
</dbReference>
<keyword evidence="3" id="KW-0472">Membrane</keyword>
<feature type="region of interest" description="Disordered" evidence="2">
    <location>
        <begin position="311"/>
        <end position="337"/>
    </location>
</feature>
<dbReference type="RefSeq" id="XP_031861590.1">
    <property type="nucleotide sequence ID" value="XM_032003988.1"/>
</dbReference>
<protein>
    <submittedName>
        <fullName evidence="5">Uncharacterized protein</fullName>
    </submittedName>
</protein>
<feature type="region of interest" description="Disordered" evidence="2">
    <location>
        <begin position="42"/>
        <end position="76"/>
    </location>
</feature>
<dbReference type="Gene3D" id="2.40.70.10">
    <property type="entry name" value="Acid Proteases"/>
    <property type="match status" value="2"/>
</dbReference>
<feature type="transmembrane region" description="Helical" evidence="3">
    <location>
        <begin position="726"/>
        <end position="746"/>
    </location>
</feature>